<organism evidence="1 2">
    <name type="scientific">Celeribacter neptunius</name>
    <dbReference type="NCBI Taxonomy" id="588602"/>
    <lineage>
        <taxon>Bacteria</taxon>
        <taxon>Pseudomonadati</taxon>
        <taxon>Pseudomonadota</taxon>
        <taxon>Alphaproteobacteria</taxon>
        <taxon>Rhodobacterales</taxon>
        <taxon>Roseobacteraceae</taxon>
        <taxon>Celeribacter</taxon>
    </lineage>
</organism>
<gene>
    <name evidence="1" type="ORF">SAMN04487991_3309</name>
</gene>
<reference evidence="2" key="1">
    <citation type="submission" date="2016-10" db="EMBL/GenBank/DDBJ databases">
        <authorList>
            <person name="Varghese N."/>
            <person name="Submissions S."/>
        </authorList>
    </citation>
    <scope>NUCLEOTIDE SEQUENCE [LARGE SCALE GENOMIC DNA]</scope>
    <source>
        <strain evidence="2">DSM 26471</strain>
    </source>
</reference>
<sequence length="120" mass="13253">MDCFIKIRHDKAPQTVLWIRISGGAEDETLFWEENPPKGQHGGLATDGGMCRITAEGTWSMFPKVSVMGKTKPVLTITVPSWARLKDLEDISHGPAKVLAENSFFKGSKTGLTWRLALPD</sequence>
<evidence type="ECO:0000313" key="1">
    <source>
        <dbReference type="EMBL" id="SFJ92998.1"/>
    </source>
</evidence>
<dbReference type="STRING" id="588602.SAMN04487991_3309"/>
<keyword evidence="2" id="KW-1185">Reference proteome</keyword>
<name>A0A1I3VCD6_9RHOB</name>
<proteinExistence type="predicted"/>
<accession>A0A1I3VCD6</accession>
<dbReference type="RefSeq" id="WP_090061811.1">
    <property type="nucleotide sequence ID" value="NZ_FORH01000007.1"/>
</dbReference>
<dbReference type="AlphaFoldDB" id="A0A1I3VCD6"/>
<evidence type="ECO:0000313" key="2">
    <source>
        <dbReference type="Proteomes" id="UP000199630"/>
    </source>
</evidence>
<dbReference type="Proteomes" id="UP000199630">
    <property type="component" value="Unassembled WGS sequence"/>
</dbReference>
<protein>
    <submittedName>
        <fullName evidence="1">Uncharacterized protein</fullName>
    </submittedName>
</protein>
<dbReference type="EMBL" id="FORH01000007">
    <property type="protein sequence ID" value="SFJ92998.1"/>
    <property type="molecule type" value="Genomic_DNA"/>
</dbReference>